<proteinExistence type="predicted"/>
<gene>
    <name evidence="2" type="ORF">DdX_18439</name>
</gene>
<keyword evidence="3" id="KW-1185">Reference proteome</keyword>
<name>A0AAD4MKR6_9BILA</name>
<evidence type="ECO:0000256" key="1">
    <source>
        <dbReference type="SAM" id="Phobius"/>
    </source>
</evidence>
<dbReference type="Proteomes" id="UP001201812">
    <property type="component" value="Unassembled WGS sequence"/>
</dbReference>
<keyword evidence="1" id="KW-0472">Membrane</keyword>
<dbReference type="EMBL" id="JAKKPZ010000263">
    <property type="protein sequence ID" value="KAI1697552.1"/>
    <property type="molecule type" value="Genomic_DNA"/>
</dbReference>
<organism evidence="2 3">
    <name type="scientific">Ditylenchus destructor</name>
    <dbReference type="NCBI Taxonomy" id="166010"/>
    <lineage>
        <taxon>Eukaryota</taxon>
        <taxon>Metazoa</taxon>
        <taxon>Ecdysozoa</taxon>
        <taxon>Nematoda</taxon>
        <taxon>Chromadorea</taxon>
        <taxon>Rhabditida</taxon>
        <taxon>Tylenchina</taxon>
        <taxon>Tylenchomorpha</taxon>
        <taxon>Sphaerularioidea</taxon>
        <taxon>Anguinidae</taxon>
        <taxon>Anguininae</taxon>
        <taxon>Ditylenchus</taxon>
    </lineage>
</organism>
<evidence type="ECO:0008006" key="4">
    <source>
        <dbReference type="Google" id="ProtNLM"/>
    </source>
</evidence>
<accession>A0AAD4MKR6</accession>
<sequence>MSSRYSNRITRMSWVETLSVLNLLALVLLYFNIFYWKNALLSEDFSIAKVGHKTALSISEAKTKFLACITPERVPETNRKWGTQFKEQLYDCLNQHIPIKKYELDTLKAINVEYKYFLPMDKSYYADQSKDCIWLTAGIGNNTQAEREFLKLYPKCKFFGIELVPANVADYGTFGKVINTGIGFDGKEKIVDKYTDYAGTVHRNLKIRPFVNILDQDVGSRLMHYAAIDIDGFEFPMLKEFGDSGQYHLNGVVICQMDIEWHAEIKDVVKDDFEFGTYMRQLFQDATSYLPIFAEPYSPGHPWAIKMTMINIKNSECELAFRFSKYFER</sequence>
<feature type="transmembrane region" description="Helical" evidence="1">
    <location>
        <begin position="12"/>
        <end position="36"/>
    </location>
</feature>
<keyword evidence="1" id="KW-1133">Transmembrane helix</keyword>
<protein>
    <recommendedName>
        <fullName evidence="4">Methyltransferase FkbM domain-containing protein</fullName>
    </recommendedName>
</protein>
<evidence type="ECO:0000313" key="3">
    <source>
        <dbReference type="Proteomes" id="UP001201812"/>
    </source>
</evidence>
<dbReference type="PANTHER" id="PTHR22989:SF10">
    <property type="entry name" value="METHYLTRANSFERASE FKBM DOMAIN-CONTAINING PROTEIN"/>
    <property type="match status" value="1"/>
</dbReference>
<dbReference type="PANTHER" id="PTHR22989">
    <property type="entry name" value="UNCHARACTERIZED DUF13 C.ELEGANS"/>
    <property type="match status" value="1"/>
</dbReference>
<reference evidence="2" key="1">
    <citation type="submission" date="2022-01" db="EMBL/GenBank/DDBJ databases">
        <title>Genome Sequence Resource for Two Populations of Ditylenchus destructor, the Migratory Endoparasitic Phytonematode.</title>
        <authorList>
            <person name="Zhang H."/>
            <person name="Lin R."/>
            <person name="Xie B."/>
        </authorList>
    </citation>
    <scope>NUCLEOTIDE SEQUENCE</scope>
    <source>
        <strain evidence="2">BazhouSP</strain>
    </source>
</reference>
<keyword evidence="1" id="KW-0812">Transmembrane</keyword>
<comment type="caution">
    <text evidence="2">The sequence shown here is derived from an EMBL/GenBank/DDBJ whole genome shotgun (WGS) entry which is preliminary data.</text>
</comment>
<evidence type="ECO:0000313" key="2">
    <source>
        <dbReference type="EMBL" id="KAI1697552.1"/>
    </source>
</evidence>
<dbReference type="AlphaFoldDB" id="A0AAD4MKR6"/>